<sequence length="154" mass="18369">MERIIATVISRRFTIVELCSGIMDKVCCGCRKKKIGMKTVWKGNKPWWSDSSQKEKEVHRLKREFRRNRNGHTYKTYKQAANELKRRLQQEKQEYLVKSIQSLQEGNTRQLFSQFKSMNNNKINSEKVELLVSWFAQSPKPPDHSKKWMDIMNM</sequence>
<dbReference type="EMBL" id="ASPP01036023">
    <property type="protein sequence ID" value="ETO02340.1"/>
    <property type="molecule type" value="Genomic_DNA"/>
</dbReference>
<protein>
    <submittedName>
        <fullName evidence="1">Integrase</fullName>
    </submittedName>
</protein>
<reference evidence="1 2" key="1">
    <citation type="journal article" date="2013" name="Curr. Biol.">
        <title>The Genome of the Foraminiferan Reticulomyxa filosa.</title>
        <authorList>
            <person name="Glockner G."/>
            <person name="Hulsmann N."/>
            <person name="Schleicher M."/>
            <person name="Noegel A.A."/>
            <person name="Eichinger L."/>
            <person name="Gallinger C."/>
            <person name="Pawlowski J."/>
            <person name="Sierra R."/>
            <person name="Euteneuer U."/>
            <person name="Pillet L."/>
            <person name="Moustafa A."/>
            <person name="Platzer M."/>
            <person name="Groth M."/>
            <person name="Szafranski K."/>
            <person name="Schliwa M."/>
        </authorList>
    </citation>
    <scope>NUCLEOTIDE SEQUENCE [LARGE SCALE GENOMIC DNA]</scope>
</reference>
<evidence type="ECO:0000313" key="1">
    <source>
        <dbReference type="EMBL" id="ETO02340.1"/>
    </source>
</evidence>
<keyword evidence="2" id="KW-1185">Reference proteome</keyword>
<proteinExistence type="predicted"/>
<gene>
    <name evidence="1" type="ORF">RFI_35096</name>
</gene>
<dbReference type="Proteomes" id="UP000023152">
    <property type="component" value="Unassembled WGS sequence"/>
</dbReference>
<dbReference type="AlphaFoldDB" id="X6LNP9"/>
<accession>X6LNP9</accession>
<evidence type="ECO:0000313" key="2">
    <source>
        <dbReference type="Proteomes" id="UP000023152"/>
    </source>
</evidence>
<organism evidence="1 2">
    <name type="scientific">Reticulomyxa filosa</name>
    <dbReference type="NCBI Taxonomy" id="46433"/>
    <lineage>
        <taxon>Eukaryota</taxon>
        <taxon>Sar</taxon>
        <taxon>Rhizaria</taxon>
        <taxon>Retaria</taxon>
        <taxon>Foraminifera</taxon>
        <taxon>Monothalamids</taxon>
        <taxon>Reticulomyxidae</taxon>
        <taxon>Reticulomyxa</taxon>
    </lineage>
</organism>
<dbReference type="OrthoDB" id="411871at2759"/>
<comment type="caution">
    <text evidence="1">The sequence shown here is derived from an EMBL/GenBank/DDBJ whole genome shotgun (WGS) entry which is preliminary data.</text>
</comment>
<name>X6LNP9_RETFI</name>